<dbReference type="GO" id="GO:0000139">
    <property type="term" value="C:Golgi membrane"/>
    <property type="evidence" value="ECO:0007669"/>
    <property type="project" value="UniProtKB-SubCell"/>
</dbReference>
<sequence length="474" mass="55129">MSKNNQLILIVSLLFLIVNVIVAYEYQNELDIKLCENGGIEFSGSCICPYSYSGNKCEINSTEICSTVKDGDADLGNFCCWNKYRASINAKAQALGNNAIVNESEQHSKLESLLKVYGPWSKNDILYFNYLFKKNSDTGKYSLKYLNLEYNVPNDNRLKPLAFVLMIHNVDIESIDTLFKILYKPYHYFVIHIDSNYNNASQIELLEQYFENVQAESKKSDSKYKDYPSNIHVLKRSYYGLWGGISLVYIELSSYTVLFDMVKERINKIGSNENSQWSHVINLSANDFPTISLAKLQEFLTQNQNTSYLADCCIINTFRFNYTFYEKFPKKYDMVSTNIFLENDCGREGSYQYVDICQYGTQWHILNHKYAHYLIGDMKAVEVLLSLKFFWVPDETFFQASKRYYPLPIGHKFEVDVRRTTMWSTNSDAHDSSRFAVSLADVEKLSGREFFVRKVYPHQKDVKEAIIKKFHTIE</sequence>
<evidence type="ECO:0000256" key="8">
    <source>
        <dbReference type="ARBA" id="ARBA00022723"/>
    </source>
</evidence>
<evidence type="ECO:0000256" key="1">
    <source>
        <dbReference type="ARBA" id="ARBA00004323"/>
    </source>
</evidence>
<evidence type="ECO:0000256" key="10">
    <source>
        <dbReference type="ARBA" id="ARBA00023136"/>
    </source>
</evidence>
<dbReference type="Proteomes" id="UP000076078">
    <property type="component" value="Unassembled WGS sequence"/>
</dbReference>
<organism evidence="15 16">
    <name type="scientific">Tieghemostelium lacteum</name>
    <name type="common">Slime mold</name>
    <name type="synonym">Dictyostelium lacteum</name>
    <dbReference type="NCBI Taxonomy" id="361077"/>
    <lineage>
        <taxon>Eukaryota</taxon>
        <taxon>Amoebozoa</taxon>
        <taxon>Evosea</taxon>
        <taxon>Eumycetozoa</taxon>
        <taxon>Dictyostelia</taxon>
        <taxon>Dictyosteliales</taxon>
        <taxon>Raperosteliaceae</taxon>
        <taxon>Tieghemostelium</taxon>
    </lineage>
</organism>
<dbReference type="OrthoDB" id="20316at2759"/>
<proteinExistence type="inferred from homology"/>
<accession>A0A152A6H2</accession>
<dbReference type="FunCoup" id="A0A152A6H2">
    <property type="interactions" value="2"/>
</dbReference>
<keyword evidence="10" id="KW-0472">Membrane</keyword>
<protein>
    <recommendedName>
        <fullName evidence="5">protein xylosyltransferase</fullName>
        <ecNumber evidence="5">2.4.2.26</ecNumber>
    </recommendedName>
</protein>
<keyword evidence="16" id="KW-1185">Reference proteome</keyword>
<keyword evidence="14" id="KW-0732">Signal</keyword>
<dbReference type="GO" id="GO:0015012">
    <property type="term" value="P:heparan sulfate proteoglycan biosynthetic process"/>
    <property type="evidence" value="ECO:0007669"/>
    <property type="project" value="UniProtKB-UniPathway"/>
</dbReference>
<evidence type="ECO:0000256" key="5">
    <source>
        <dbReference type="ARBA" id="ARBA00011972"/>
    </source>
</evidence>
<dbReference type="EC" id="2.4.2.26" evidence="5"/>
<dbReference type="UniPathway" id="UPA00756"/>
<evidence type="ECO:0000256" key="13">
    <source>
        <dbReference type="ARBA" id="ARBA00047847"/>
    </source>
</evidence>
<name>A0A152A6H2_TIELA</name>
<dbReference type="InterPro" id="IPR043538">
    <property type="entry name" value="XYLT"/>
</dbReference>
<dbReference type="GO" id="GO:0046872">
    <property type="term" value="F:metal ion binding"/>
    <property type="evidence" value="ECO:0007669"/>
    <property type="project" value="UniProtKB-KW"/>
</dbReference>
<evidence type="ECO:0000256" key="14">
    <source>
        <dbReference type="SAM" id="SignalP"/>
    </source>
</evidence>
<evidence type="ECO:0000256" key="2">
    <source>
        <dbReference type="ARBA" id="ARBA00004840"/>
    </source>
</evidence>
<dbReference type="GO" id="GO:0050650">
    <property type="term" value="P:chondroitin sulfate proteoglycan biosynthetic process"/>
    <property type="evidence" value="ECO:0007669"/>
    <property type="project" value="TreeGrafter"/>
</dbReference>
<gene>
    <name evidence="15" type="ORF">DLAC_01845</name>
</gene>
<keyword evidence="8" id="KW-0479">Metal-binding</keyword>
<dbReference type="AlphaFoldDB" id="A0A152A6H2"/>
<keyword evidence="12" id="KW-0325">Glycoprotein</keyword>
<dbReference type="STRING" id="361077.A0A152A6H2"/>
<keyword evidence="6" id="KW-0328">Glycosyltransferase</keyword>
<evidence type="ECO:0000256" key="4">
    <source>
        <dbReference type="ARBA" id="ARBA00010195"/>
    </source>
</evidence>
<evidence type="ECO:0000256" key="12">
    <source>
        <dbReference type="ARBA" id="ARBA00023180"/>
    </source>
</evidence>
<dbReference type="OMA" id="QWSHIIN"/>
<comment type="catalytic activity">
    <reaction evidence="13">
        <text>UDP-alpha-D-xylose + L-seryl-[protein] = 3-O-(beta-D-xylosyl)-L-seryl-[protein] + UDP + H(+)</text>
        <dbReference type="Rhea" id="RHEA:50192"/>
        <dbReference type="Rhea" id="RHEA-COMP:9863"/>
        <dbReference type="Rhea" id="RHEA-COMP:12567"/>
        <dbReference type="ChEBI" id="CHEBI:15378"/>
        <dbReference type="ChEBI" id="CHEBI:29999"/>
        <dbReference type="ChEBI" id="CHEBI:57632"/>
        <dbReference type="ChEBI" id="CHEBI:58223"/>
        <dbReference type="ChEBI" id="CHEBI:132085"/>
        <dbReference type="EC" id="2.4.2.26"/>
    </reaction>
</comment>
<evidence type="ECO:0000256" key="9">
    <source>
        <dbReference type="ARBA" id="ARBA00023034"/>
    </source>
</evidence>
<evidence type="ECO:0000313" key="15">
    <source>
        <dbReference type="EMBL" id="KYR01828.1"/>
    </source>
</evidence>
<comment type="pathway">
    <text evidence="2">Glycan metabolism; chondroitin sulfate biosynthesis.</text>
</comment>
<comment type="similarity">
    <text evidence="4">Belongs to the glycosyltransferase 14 family. XylT subfamily.</text>
</comment>
<reference evidence="15 16" key="1">
    <citation type="submission" date="2015-12" db="EMBL/GenBank/DDBJ databases">
        <title>Dictyostelia acquired genes for synthesis and detection of signals that induce cell-type specialization by lateral gene transfer from prokaryotes.</title>
        <authorList>
            <person name="Gloeckner G."/>
            <person name="Schaap P."/>
        </authorList>
    </citation>
    <scope>NUCLEOTIDE SEQUENCE [LARGE SCALE GENOMIC DNA]</scope>
    <source>
        <strain evidence="15 16">TK</strain>
    </source>
</reference>
<feature type="signal peptide" evidence="14">
    <location>
        <begin position="1"/>
        <end position="23"/>
    </location>
</feature>
<feature type="chain" id="PRO_5007593763" description="protein xylosyltransferase" evidence="14">
    <location>
        <begin position="24"/>
        <end position="474"/>
    </location>
</feature>
<dbReference type="InParanoid" id="A0A152A6H2"/>
<keyword evidence="11" id="KW-1015">Disulfide bond</keyword>
<dbReference type="Pfam" id="PF02485">
    <property type="entry name" value="Branch"/>
    <property type="match status" value="1"/>
</dbReference>
<keyword evidence="9" id="KW-0333">Golgi apparatus</keyword>
<keyword evidence="7 15" id="KW-0808">Transferase</keyword>
<comment type="subcellular location">
    <subcellularLocation>
        <location evidence="1">Golgi apparatus membrane</location>
        <topology evidence="1">Single-pass type II membrane protein</topology>
    </subcellularLocation>
</comment>
<dbReference type="EMBL" id="LODT01000006">
    <property type="protein sequence ID" value="KYR01828.1"/>
    <property type="molecule type" value="Genomic_DNA"/>
</dbReference>
<dbReference type="UniPathway" id="UPA00755"/>
<comment type="caution">
    <text evidence="15">The sequence shown here is derived from an EMBL/GenBank/DDBJ whole genome shotgun (WGS) entry which is preliminary data.</text>
</comment>
<dbReference type="PANTHER" id="PTHR46025:SF4">
    <property type="entry name" value="PROTEIN XYLOSYLTRANSFERASE"/>
    <property type="match status" value="1"/>
</dbReference>
<dbReference type="InterPro" id="IPR003406">
    <property type="entry name" value="Glyco_trans_14"/>
</dbReference>
<evidence type="ECO:0000256" key="6">
    <source>
        <dbReference type="ARBA" id="ARBA00022676"/>
    </source>
</evidence>
<evidence type="ECO:0000256" key="7">
    <source>
        <dbReference type="ARBA" id="ARBA00022679"/>
    </source>
</evidence>
<evidence type="ECO:0000256" key="11">
    <source>
        <dbReference type="ARBA" id="ARBA00023157"/>
    </source>
</evidence>
<comment type="pathway">
    <text evidence="3">Glycan metabolism; heparan sulfate biosynthesis.</text>
</comment>
<dbReference type="GO" id="GO:0030158">
    <property type="term" value="F:protein xylosyltransferase activity"/>
    <property type="evidence" value="ECO:0007669"/>
    <property type="project" value="UniProtKB-EC"/>
</dbReference>
<evidence type="ECO:0000313" key="16">
    <source>
        <dbReference type="Proteomes" id="UP000076078"/>
    </source>
</evidence>
<dbReference type="PANTHER" id="PTHR46025">
    <property type="entry name" value="XYLOSYLTRANSFERASE OXT"/>
    <property type="match status" value="1"/>
</dbReference>
<evidence type="ECO:0000256" key="3">
    <source>
        <dbReference type="ARBA" id="ARBA00005093"/>
    </source>
</evidence>